<dbReference type="AlphaFoldDB" id="A0A328C2S5"/>
<reference evidence="1 2" key="1">
    <citation type="submission" date="2018-05" db="EMBL/GenBank/DDBJ databases">
        <title>Lujinxingia marina gen. nov. sp. nov., a new facultative anaerobic member of the class Deltaproteobacteria, and proposal of Lujinxingaceae fam. nov.</title>
        <authorList>
            <person name="Li C.-M."/>
        </authorList>
    </citation>
    <scope>NUCLEOTIDE SEQUENCE [LARGE SCALE GENOMIC DNA]</scope>
    <source>
        <strain evidence="1 2">B210</strain>
    </source>
</reference>
<evidence type="ECO:0000313" key="2">
    <source>
        <dbReference type="Proteomes" id="UP000249169"/>
    </source>
</evidence>
<comment type="caution">
    <text evidence="1">The sequence shown here is derived from an EMBL/GenBank/DDBJ whole genome shotgun (WGS) entry which is preliminary data.</text>
</comment>
<dbReference type="InterPro" id="IPR029058">
    <property type="entry name" value="AB_hydrolase_fold"/>
</dbReference>
<name>A0A328C2S5_9DELT</name>
<keyword evidence="2" id="KW-1185">Reference proteome</keyword>
<evidence type="ECO:0000313" key="1">
    <source>
        <dbReference type="EMBL" id="RAL20077.1"/>
    </source>
</evidence>
<dbReference type="SUPFAM" id="SSF53474">
    <property type="entry name" value="alpha/beta-Hydrolases"/>
    <property type="match status" value="1"/>
</dbReference>
<dbReference type="Gene3D" id="3.40.50.1820">
    <property type="entry name" value="alpha/beta hydrolase"/>
    <property type="match status" value="1"/>
</dbReference>
<dbReference type="Proteomes" id="UP000249169">
    <property type="component" value="Unassembled WGS sequence"/>
</dbReference>
<gene>
    <name evidence="1" type="ORF">DL240_18780</name>
</gene>
<evidence type="ECO:0008006" key="3">
    <source>
        <dbReference type="Google" id="ProtNLM"/>
    </source>
</evidence>
<dbReference type="EMBL" id="QHKO01000015">
    <property type="protein sequence ID" value="RAL20077.1"/>
    <property type="molecule type" value="Genomic_DNA"/>
</dbReference>
<sequence length="230" mass="24419">MFVHGLESGPSGEKVQGLRAQGLEVVAADMQMSLKRLDRCNSVSRNLLRTPEVQAAGVVSAALVGLGLGRRSVWPVGLAGVALGAWWSGRGEALTRQAIMASYRRCVEVQREAIARFEPDVVLGSSWGGAITLELMLRGHWQGPAVLLAPAFHKVHRAMGLDPVGRLAGLEPGSTLIFHDPSDDTVPLEDSQALSEQLGLPLHAVDAGGHRLMGLVEDGRLLESLCEVAG</sequence>
<proteinExistence type="predicted"/>
<organism evidence="1 2">
    <name type="scientific">Lujinxingia litoralis</name>
    <dbReference type="NCBI Taxonomy" id="2211119"/>
    <lineage>
        <taxon>Bacteria</taxon>
        <taxon>Deltaproteobacteria</taxon>
        <taxon>Bradymonadales</taxon>
        <taxon>Lujinxingiaceae</taxon>
        <taxon>Lujinxingia</taxon>
    </lineage>
</organism>
<protein>
    <recommendedName>
        <fullName evidence="3">Alpha/beta hydrolase</fullName>
    </recommendedName>
</protein>
<accession>A0A328C2S5</accession>